<accession>A0A0R3D0D4</accession>
<gene>
    <name evidence="3" type="ORF">AOQ71_31505</name>
</gene>
<sequence length="94" mass="9910">MLTPRQDRGSPRSRPLSSSANEGKDETTMLHFLLILAALSGLVTLAFGLTAARVLVGTVLVATVVAVAAFVGYGIYSAEHPASRARSWADVKNL</sequence>
<keyword evidence="2" id="KW-0812">Transmembrane</keyword>
<evidence type="ECO:0000313" key="4">
    <source>
        <dbReference type="Proteomes" id="UP000051936"/>
    </source>
</evidence>
<keyword evidence="2" id="KW-1133">Transmembrane helix</keyword>
<organism evidence="3 4">
    <name type="scientific">Bradyrhizobium manausense</name>
    <dbReference type="NCBI Taxonomy" id="989370"/>
    <lineage>
        <taxon>Bacteria</taxon>
        <taxon>Pseudomonadati</taxon>
        <taxon>Pseudomonadota</taxon>
        <taxon>Alphaproteobacteria</taxon>
        <taxon>Hyphomicrobiales</taxon>
        <taxon>Nitrobacteraceae</taxon>
        <taxon>Bradyrhizobium</taxon>
    </lineage>
</organism>
<keyword evidence="2" id="KW-0472">Membrane</keyword>
<feature type="transmembrane region" description="Helical" evidence="2">
    <location>
        <begin position="55"/>
        <end position="76"/>
    </location>
</feature>
<proteinExistence type="predicted"/>
<comment type="caution">
    <text evidence="3">The sequence shown here is derived from an EMBL/GenBank/DDBJ whole genome shotgun (WGS) entry which is preliminary data.</text>
</comment>
<evidence type="ECO:0000256" key="1">
    <source>
        <dbReference type="SAM" id="MobiDB-lite"/>
    </source>
</evidence>
<feature type="region of interest" description="Disordered" evidence="1">
    <location>
        <begin position="1"/>
        <end position="23"/>
    </location>
</feature>
<dbReference type="EMBL" id="LJYG01000108">
    <property type="protein sequence ID" value="KRQ03256.1"/>
    <property type="molecule type" value="Genomic_DNA"/>
</dbReference>
<feature type="compositionally biased region" description="Basic and acidic residues" evidence="1">
    <location>
        <begin position="1"/>
        <end position="10"/>
    </location>
</feature>
<evidence type="ECO:0000313" key="3">
    <source>
        <dbReference type="EMBL" id="KRQ03256.1"/>
    </source>
</evidence>
<keyword evidence="4" id="KW-1185">Reference proteome</keyword>
<protein>
    <submittedName>
        <fullName evidence="3">Uncharacterized protein</fullName>
    </submittedName>
</protein>
<dbReference type="AlphaFoldDB" id="A0A0R3D0D4"/>
<dbReference type="Proteomes" id="UP000051936">
    <property type="component" value="Unassembled WGS sequence"/>
</dbReference>
<feature type="transmembrane region" description="Helical" evidence="2">
    <location>
        <begin position="29"/>
        <end position="49"/>
    </location>
</feature>
<dbReference type="STRING" id="989370.AOQ71_31505"/>
<name>A0A0R3D0D4_9BRAD</name>
<evidence type="ECO:0000256" key="2">
    <source>
        <dbReference type="SAM" id="Phobius"/>
    </source>
</evidence>
<reference evidence="3 4" key="1">
    <citation type="submission" date="2015-09" db="EMBL/GenBank/DDBJ databases">
        <title>Draft Genome Sequence of Bradyrhizobium manausense Strain BR 3351T, a Novel Symbiotic Nitrogen-Fixing Alphaproteobacterium Isolated from Brazilian Amazon Rain Forest.</title>
        <authorList>
            <person name="De Araujo J.L."/>
            <person name="Zilli J.E."/>
        </authorList>
    </citation>
    <scope>NUCLEOTIDE SEQUENCE [LARGE SCALE GENOMIC DNA]</scope>
    <source>
        <strain evidence="3 4">BR3351</strain>
    </source>
</reference>